<evidence type="ECO:0000256" key="2">
    <source>
        <dbReference type="ARBA" id="ARBA00023186"/>
    </source>
</evidence>
<proteinExistence type="inferred from homology"/>
<keyword evidence="2 3" id="KW-0143">Chaperone</keyword>
<dbReference type="AlphaFoldDB" id="S9UHX6"/>
<dbReference type="GO" id="GO:0005737">
    <property type="term" value="C:cytoplasm"/>
    <property type="evidence" value="ECO:0007669"/>
    <property type="project" value="TreeGrafter"/>
</dbReference>
<dbReference type="InterPro" id="IPR002777">
    <property type="entry name" value="PFD_beta-like"/>
</dbReference>
<accession>S9UHX6</accession>
<gene>
    <name evidence="4" type="ORF">STCU_04074</name>
</gene>
<evidence type="ECO:0000313" key="4">
    <source>
        <dbReference type="EMBL" id="EPY30422.1"/>
    </source>
</evidence>
<dbReference type="GO" id="GO:0016272">
    <property type="term" value="C:prefoldin complex"/>
    <property type="evidence" value="ECO:0007669"/>
    <property type="project" value="UniProtKB-UniRule"/>
</dbReference>
<dbReference type="PANTHER" id="PTHR21100:SF9">
    <property type="entry name" value="PREFOLDIN SUBUNIT 4"/>
    <property type="match status" value="1"/>
</dbReference>
<evidence type="ECO:0000256" key="3">
    <source>
        <dbReference type="PIRNR" id="PIRNR016477"/>
    </source>
</evidence>
<dbReference type="Proteomes" id="UP000015354">
    <property type="component" value="Unassembled WGS sequence"/>
</dbReference>
<name>S9UHX6_9TRYP</name>
<dbReference type="InterPro" id="IPR016661">
    <property type="entry name" value="PFDN4"/>
</dbReference>
<dbReference type="EMBL" id="ATMH01004074">
    <property type="protein sequence ID" value="EPY30422.1"/>
    <property type="molecule type" value="Genomic_DNA"/>
</dbReference>
<evidence type="ECO:0000256" key="1">
    <source>
        <dbReference type="ARBA" id="ARBA00008045"/>
    </source>
</evidence>
<sequence>MAMANKALKPGEVPVDVSLEDQRRICAFSRLHKRVFYLTSLQKLLRDDIEKLDDAITEVMISEEGEVLYVFGESFVKLEDNDAVSTHLEEEKAVLEGDLAKVDEELASRKAEQGTLKAELYAKFGSQIYLEAE</sequence>
<comment type="function">
    <text evidence="3">Binds specifically to cytosolic chaperonin (c-CPN) and transfers target proteins to it. Binds to nascent polypeptide chain and promotes folding in an environment in which there are many competing pathways for nonnative proteins.</text>
</comment>
<dbReference type="PANTHER" id="PTHR21100">
    <property type="entry name" value="PREFOLDIN SUBUNIT 4"/>
    <property type="match status" value="1"/>
</dbReference>
<comment type="subunit">
    <text evidence="3">Heterohexamer of two PFD-alpha type and four PFD-beta type subunits.</text>
</comment>
<dbReference type="GO" id="GO:0006457">
    <property type="term" value="P:protein folding"/>
    <property type="evidence" value="ECO:0007669"/>
    <property type="project" value="UniProtKB-UniRule"/>
</dbReference>
<organism evidence="4 5">
    <name type="scientific">Strigomonas culicis</name>
    <dbReference type="NCBI Taxonomy" id="28005"/>
    <lineage>
        <taxon>Eukaryota</taxon>
        <taxon>Discoba</taxon>
        <taxon>Euglenozoa</taxon>
        <taxon>Kinetoplastea</taxon>
        <taxon>Metakinetoplastina</taxon>
        <taxon>Trypanosomatida</taxon>
        <taxon>Trypanosomatidae</taxon>
        <taxon>Strigomonadinae</taxon>
        <taxon>Strigomonas</taxon>
    </lineage>
</organism>
<dbReference type="Pfam" id="PF01920">
    <property type="entry name" value="Prefoldin_2"/>
    <property type="match status" value="1"/>
</dbReference>
<evidence type="ECO:0000313" key="5">
    <source>
        <dbReference type="Proteomes" id="UP000015354"/>
    </source>
</evidence>
<reference evidence="4 5" key="1">
    <citation type="journal article" date="2013" name="PLoS ONE">
        <title>Predicting the Proteins of Angomonas deanei, Strigomonas culicis and Their Respective Endosymbionts Reveals New Aspects of the Trypanosomatidae Family.</title>
        <authorList>
            <person name="Motta M.C."/>
            <person name="Martins A.C."/>
            <person name="de Souza S.S."/>
            <person name="Catta-Preta C.M."/>
            <person name="Silva R."/>
            <person name="Klein C.C."/>
            <person name="de Almeida L.G."/>
            <person name="de Lima Cunha O."/>
            <person name="Ciapina L.P."/>
            <person name="Brocchi M."/>
            <person name="Colabardini A.C."/>
            <person name="de Araujo Lima B."/>
            <person name="Machado C.R."/>
            <person name="de Almeida Soares C.M."/>
            <person name="Probst C.M."/>
            <person name="de Menezes C.B."/>
            <person name="Thompson C.E."/>
            <person name="Bartholomeu D.C."/>
            <person name="Gradia D.F."/>
            <person name="Pavoni D.P."/>
            <person name="Grisard E.C."/>
            <person name="Fantinatti-Garboggini F."/>
            <person name="Marchini F.K."/>
            <person name="Rodrigues-Luiz G.F."/>
            <person name="Wagner G."/>
            <person name="Goldman G.H."/>
            <person name="Fietto J.L."/>
            <person name="Elias M.C."/>
            <person name="Goldman M.H."/>
            <person name="Sagot M.F."/>
            <person name="Pereira M."/>
            <person name="Stoco P.H."/>
            <person name="de Mendonca-Neto R.P."/>
            <person name="Teixeira S.M."/>
            <person name="Maciel T.E."/>
            <person name="de Oliveira Mendes T.A."/>
            <person name="Urmenyi T.P."/>
            <person name="de Souza W."/>
            <person name="Schenkman S."/>
            <person name="de Vasconcelos A.T."/>
        </authorList>
    </citation>
    <scope>NUCLEOTIDE SEQUENCE [LARGE SCALE GENOMIC DNA]</scope>
</reference>
<protein>
    <recommendedName>
        <fullName evidence="3">Prefoldin subunit 4</fullName>
    </recommendedName>
</protein>
<comment type="similarity">
    <text evidence="1 3">Belongs to the prefoldin subunit beta family.</text>
</comment>
<keyword evidence="5" id="KW-1185">Reference proteome</keyword>
<comment type="caution">
    <text evidence="4">The sequence shown here is derived from an EMBL/GenBank/DDBJ whole genome shotgun (WGS) entry which is preliminary data.</text>
</comment>
<dbReference type="PIRSF" id="PIRSF016477">
    <property type="entry name" value="Prefoldin_subunit_4"/>
    <property type="match status" value="1"/>
</dbReference>
<dbReference type="OrthoDB" id="10250441at2759"/>
<dbReference type="GO" id="GO:0051082">
    <property type="term" value="F:unfolded protein binding"/>
    <property type="evidence" value="ECO:0007669"/>
    <property type="project" value="InterPro"/>
</dbReference>